<sequence length="472" mass="54381">MSSNTYQKITLLVLVLCIVSPIESRYEKDRKQEKSTNTQQAAQLQPASTQVTLNLCRKDRTLSFLCHCTPEDESIKAQKAECWIISSDISRKDPQWLAFNSQTQLQHLKFSVLANGNLSFIPTDILQSLKFLRTISIEYGHVHELYSFAFGNLTLLTNISLTNNQIKIIGPYTFGNHQHLIDINLEKNEIYELDRHAFVNVPNLIRLNLNNNQLEVIQDDTFEAFSKLNELWLRNNSINKLSREIFKGLGNLKILNLSFNKLIFIGDTVFAELWSLQELELESNQIEKISERAFDGLNNLQRLNLENNRLKLLERGIFTGVPALIYLNLMKNSLETITFNNILPLMDNLVNNTSSILDITENNLICDCRLAWLIDLKNQTKNEDFKLALDEIECLLKKPKDQFHKTNKILHNAIDHPLSETEDETEYYDDEPDGKTIMLMKLKTSNLPCPEETSDPTELPLSRESIGFDMSW</sequence>
<accession>A0A1J1IJF1</accession>
<keyword evidence="5" id="KW-1185">Reference proteome</keyword>
<reference evidence="4 5" key="1">
    <citation type="submission" date="2015-04" db="EMBL/GenBank/DDBJ databases">
        <authorList>
            <person name="Syromyatnikov M.Y."/>
            <person name="Popov V.N."/>
        </authorList>
    </citation>
    <scope>NUCLEOTIDE SEQUENCE [LARGE SCALE GENOMIC DNA]</scope>
</reference>
<feature type="non-terminal residue" evidence="4">
    <location>
        <position position="472"/>
    </location>
</feature>
<proteinExistence type="predicted"/>
<dbReference type="InterPro" id="IPR003591">
    <property type="entry name" value="Leu-rich_rpt_typical-subtyp"/>
</dbReference>
<dbReference type="InterPro" id="IPR001611">
    <property type="entry name" value="Leu-rich_rpt"/>
</dbReference>
<keyword evidence="3" id="KW-0732">Signal</keyword>
<dbReference type="SMART" id="SM00369">
    <property type="entry name" value="LRR_TYP"/>
    <property type="match status" value="6"/>
</dbReference>
<dbReference type="FunFam" id="3.80.10.10:FF:001360">
    <property type="entry name" value="Uncharacterized protein"/>
    <property type="match status" value="1"/>
</dbReference>
<evidence type="ECO:0000313" key="5">
    <source>
        <dbReference type="Proteomes" id="UP000183832"/>
    </source>
</evidence>
<dbReference type="PROSITE" id="PS51450">
    <property type="entry name" value="LRR"/>
    <property type="match status" value="2"/>
</dbReference>
<dbReference type="EMBL" id="CVRI01000049">
    <property type="protein sequence ID" value="CRK99190.1"/>
    <property type="molecule type" value="Genomic_DNA"/>
</dbReference>
<dbReference type="STRING" id="568069.A0A1J1IJF1"/>
<gene>
    <name evidence="4" type="primary">putative Connectin</name>
    <name evidence="4" type="ORF">CLUMA_CG012505</name>
</gene>
<protein>
    <submittedName>
        <fullName evidence="4">CLUMA_CG012505, isoform A</fullName>
    </submittedName>
</protein>
<dbReference type="Proteomes" id="UP000183832">
    <property type="component" value="Unassembled WGS sequence"/>
</dbReference>
<evidence type="ECO:0000256" key="2">
    <source>
        <dbReference type="ARBA" id="ARBA00022737"/>
    </source>
</evidence>
<feature type="chain" id="PRO_5012475706" evidence="3">
    <location>
        <begin position="25"/>
        <end position="472"/>
    </location>
</feature>
<keyword evidence="1" id="KW-0433">Leucine-rich repeat</keyword>
<dbReference type="Pfam" id="PF13855">
    <property type="entry name" value="LRR_8"/>
    <property type="match status" value="2"/>
</dbReference>
<dbReference type="AlphaFoldDB" id="A0A1J1IJF1"/>
<dbReference type="PANTHER" id="PTHR24366:SF96">
    <property type="entry name" value="LEUCINE RICH REPEAT CONTAINING 53"/>
    <property type="match status" value="1"/>
</dbReference>
<organism evidence="4 5">
    <name type="scientific">Clunio marinus</name>
    <dbReference type="NCBI Taxonomy" id="568069"/>
    <lineage>
        <taxon>Eukaryota</taxon>
        <taxon>Metazoa</taxon>
        <taxon>Ecdysozoa</taxon>
        <taxon>Arthropoda</taxon>
        <taxon>Hexapoda</taxon>
        <taxon>Insecta</taxon>
        <taxon>Pterygota</taxon>
        <taxon>Neoptera</taxon>
        <taxon>Endopterygota</taxon>
        <taxon>Diptera</taxon>
        <taxon>Nematocera</taxon>
        <taxon>Chironomoidea</taxon>
        <taxon>Chironomidae</taxon>
        <taxon>Clunio</taxon>
    </lineage>
</organism>
<feature type="signal peptide" evidence="3">
    <location>
        <begin position="1"/>
        <end position="24"/>
    </location>
</feature>
<evidence type="ECO:0000313" key="4">
    <source>
        <dbReference type="EMBL" id="CRK99190.1"/>
    </source>
</evidence>
<keyword evidence="2" id="KW-0677">Repeat</keyword>
<dbReference type="SUPFAM" id="SSF52058">
    <property type="entry name" value="L domain-like"/>
    <property type="match status" value="1"/>
</dbReference>
<dbReference type="OrthoDB" id="27267at2759"/>
<dbReference type="PANTHER" id="PTHR24366">
    <property type="entry name" value="IG(IMMUNOGLOBULIN) AND LRR(LEUCINE RICH REPEAT) DOMAINS"/>
    <property type="match status" value="1"/>
</dbReference>
<name>A0A1J1IJF1_9DIPT</name>
<evidence type="ECO:0000256" key="1">
    <source>
        <dbReference type="ARBA" id="ARBA00022614"/>
    </source>
</evidence>
<evidence type="ECO:0000256" key="3">
    <source>
        <dbReference type="SAM" id="SignalP"/>
    </source>
</evidence>
<dbReference type="InterPro" id="IPR032675">
    <property type="entry name" value="LRR_dom_sf"/>
</dbReference>
<dbReference type="Gene3D" id="3.80.10.10">
    <property type="entry name" value="Ribonuclease Inhibitor"/>
    <property type="match status" value="3"/>
</dbReference>